<protein>
    <submittedName>
        <fullName evidence="1">Uncharacterized protein</fullName>
    </submittedName>
</protein>
<comment type="caution">
    <text evidence="1">The sequence shown here is derived from an EMBL/GenBank/DDBJ whole genome shotgun (WGS) entry which is preliminary data.</text>
</comment>
<evidence type="ECO:0000313" key="1">
    <source>
        <dbReference type="EMBL" id="GAG37784.1"/>
    </source>
</evidence>
<dbReference type="AlphaFoldDB" id="X0X3H3"/>
<reference evidence="1" key="1">
    <citation type="journal article" date="2014" name="Front. Microbiol.">
        <title>High frequency of phylogenetically diverse reductive dehalogenase-homologous genes in deep subseafloor sedimentary metagenomes.</title>
        <authorList>
            <person name="Kawai M."/>
            <person name="Futagami T."/>
            <person name="Toyoda A."/>
            <person name="Takaki Y."/>
            <person name="Nishi S."/>
            <person name="Hori S."/>
            <person name="Arai W."/>
            <person name="Tsubouchi T."/>
            <person name="Morono Y."/>
            <person name="Uchiyama I."/>
            <person name="Ito T."/>
            <person name="Fujiyama A."/>
            <person name="Inagaki F."/>
            <person name="Takami H."/>
        </authorList>
    </citation>
    <scope>NUCLEOTIDE SEQUENCE</scope>
    <source>
        <strain evidence="1">Expedition CK06-06</strain>
    </source>
</reference>
<name>X0X3H3_9ZZZZ</name>
<dbReference type="SUPFAM" id="SSF102588">
    <property type="entry name" value="LmbE-like"/>
    <property type="match status" value="1"/>
</dbReference>
<feature type="non-terminal residue" evidence="1">
    <location>
        <position position="69"/>
    </location>
</feature>
<gene>
    <name evidence="1" type="ORF">S01H1_74551</name>
</gene>
<organism evidence="1">
    <name type="scientific">marine sediment metagenome</name>
    <dbReference type="NCBI Taxonomy" id="412755"/>
    <lineage>
        <taxon>unclassified sequences</taxon>
        <taxon>metagenomes</taxon>
        <taxon>ecological metagenomes</taxon>
    </lineage>
</organism>
<proteinExistence type="predicted"/>
<sequence>MYKEGERMSFQNQNKRALVAIAHCDDAVLWMGGVIYRLRDWEWHILSMCNGNNDQKIQSFNKSCQMLGV</sequence>
<dbReference type="EMBL" id="BARS01049884">
    <property type="protein sequence ID" value="GAG37784.1"/>
    <property type="molecule type" value="Genomic_DNA"/>
</dbReference>
<dbReference type="InterPro" id="IPR024078">
    <property type="entry name" value="LmbE-like_dom_sf"/>
</dbReference>
<dbReference type="Gene3D" id="3.40.50.10320">
    <property type="entry name" value="LmbE-like"/>
    <property type="match status" value="1"/>
</dbReference>
<accession>X0X3H3</accession>